<evidence type="ECO:0000313" key="11">
    <source>
        <dbReference type="Proteomes" id="UP000254051"/>
    </source>
</evidence>
<keyword evidence="5" id="KW-0119">Carbohydrate metabolism</keyword>
<dbReference type="EMBL" id="UHJJ01000009">
    <property type="protein sequence ID" value="SUQ15040.1"/>
    <property type="molecule type" value="Genomic_DNA"/>
</dbReference>
<reference evidence="11" key="1">
    <citation type="submission" date="2017-07" db="EMBL/GenBank/DDBJ databases">
        <authorList>
            <person name="Varghese N."/>
            <person name="Submissions S."/>
        </authorList>
    </citation>
    <scope>NUCLEOTIDE SEQUENCE [LARGE SCALE GENOMIC DNA]</scope>
    <source>
        <strain evidence="11">NLAE-zl-C134</strain>
    </source>
</reference>
<evidence type="ECO:0000259" key="9">
    <source>
        <dbReference type="PROSITE" id="PS51175"/>
    </source>
</evidence>
<dbReference type="Gene3D" id="2.115.10.20">
    <property type="entry name" value="Glycosyl hydrolase domain, family 43"/>
    <property type="match status" value="1"/>
</dbReference>
<evidence type="ECO:0000313" key="10">
    <source>
        <dbReference type="EMBL" id="SUQ15040.1"/>
    </source>
</evidence>
<keyword evidence="2" id="KW-0624">Polysaccharide degradation</keyword>
<dbReference type="GO" id="GO:0004553">
    <property type="term" value="F:hydrolase activity, hydrolyzing O-glycosyl compounds"/>
    <property type="evidence" value="ECO:0007669"/>
    <property type="project" value="InterPro"/>
</dbReference>
<dbReference type="AlphaFoldDB" id="A0A315ZVI2"/>
<dbReference type="PANTHER" id="PTHR43772">
    <property type="entry name" value="ENDO-1,4-BETA-XYLANASE"/>
    <property type="match status" value="1"/>
</dbReference>
<evidence type="ECO:0000256" key="3">
    <source>
        <dbReference type="ARBA" id="ARBA00022729"/>
    </source>
</evidence>
<accession>A0A315ZVI2</accession>
<evidence type="ECO:0000256" key="2">
    <source>
        <dbReference type="ARBA" id="ARBA00022651"/>
    </source>
</evidence>
<dbReference type="SUPFAM" id="SSF49785">
    <property type="entry name" value="Galactose-binding domain-like"/>
    <property type="match status" value="1"/>
</dbReference>
<organism evidence="10 11">
    <name type="scientific">Faecalicatena contorta</name>
    <dbReference type="NCBI Taxonomy" id="39482"/>
    <lineage>
        <taxon>Bacteria</taxon>
        <taxon>Bacillati</taxon>
        <taxon>Bacillota</taxon>
        <taxon>Clostridia</taxon>
        <taxon>Lachnospirales</taxon>
        <taxon>Lachnospiraceae</taxon>
        <taxon>Faecalicatena</taxon>
    </lineage>
</organism>
<proteinExistence type="inferred from homology"/>
<evidence type="ECO:0000256" key="5">
    <source>
        <dbReference type="ARBA" id="ARBA00023277"/>
    </source>
</evidence>
<dbReference type="InterPro" id="IPR006584">
    <property type="entry name" value="Cellulose-bd_IV"/>
</dbReference>
<dbReference type="PANTHER" id="PTHR43772:SF2">
    <property type="entry name" value="PUTATIVE (AFU_ORTHOLOGUE AFUA_2G04480)-RELATED"/>
    <property type="match status" value="1"/>
</dbReference>
<keyword evidence="2" id="KW-0858">Xylan degradation</keyword>
<dbReference type="SMART" id="SM00606">
    <property type="entry name" value="CBD_IV"/>
    <property type="match status" value="1"/>
</dbReference>
<dbReference type="Proteomes" id="UP000254051">
    <property type="component" value="Unassembled WGS sequence"/>
</dbReference>
<dbReference type="InterPro" id="IPR023296">
    <property type="entry name" value="Glyco_hydro_beta-prop_sf"/>
</dbReference>
<dbReference type="Gene3D" id="2.60.120.260">
    <property type="entry name" value="Galactose-binding domain-like"/>
    <property type="match status" value="1"/>
</dbReference>
<dbReference type="GO" id="GO:0045493">
    <property type="term" value="P:xylan catabolic process"/>
    <property type="evidence" value="ECO:0007669"/>
    <property type="project" value="UniProtKB-KW"/>
</dbReference>
<dbReference type="InterPro" id="IPR006710">
    <property type="entry name" value="Glyco_hydro_43"/>
</dbReference>
<keyword evidence="4 8" id="KW-0378">Hydrolase</keyword>
<sequence length="418" mass="47405">MNPILPLKYYVPDVEAKVFSDGKLYLYGSYDLPGNDEYCSKDYYVFSSADFVNFEKSELAFTNREPGLTWAKGDLYAPDCAEKDGMYYLYFCAADGSEGVAKSRSPMGPFMETEPVKGAHPSQIDPTVFIDDDGQAYYYWGQFQLKGAKLNEDMCTLDMETYNPRLLIEEKDGFHEGASICKRNNLYYMVFADSSRGRPTCLGYAVAKSPLGPFKKKGIIIDNTGCDPSSWNNHGSICEVDGQWYVFYHRSTHNSFFSRRVCVEPIFFEHDGSIREVEMTVCGQEKEIKCTCRLEASRASCLNGKVFIEAGTAKGDYEEHLTNIKNGDWAEYKYLTFDHEKKFTVEAGSFTYGGTIEVHIESSEGPQIGEVRVDNTGGWNNYRTFSCEVSEVKGRQAVYLRFTGDNNRLFDVAGFWFE</sequence>
<keyword evidence="11" id="KW-1185">Reference proteome</keyword>
<evidence type="ECO:0000256" key="7">
    <source>
        <dbReference type="PIRSR" id="PIRSR606710-2"/>
    </source>
</evidence>
<dbReference type="InterPro" id="IPR052176">
    <property type="entry name" value="Glycosyl_Hydrlase_43_Enz"/>
</dbReference>
<comment type="similarity">
    <text evidence="1 8">Belongs to the glycosyl hydrolase 43 family.</text>
</comment>
<dbReference type="GO" id="GO:0030246">
    <property type="term" value="F:carbohydrate binding"/>
    <property type="evidence" value="ECO:0007669"/>
    <property type="project" value="InterPro"/>
</dbReference>
<dbReference type="SUPFAM" id="SSF75005">
    <property type="entry name" value="Arabinanase/levansucrase/invertase"/>
    <property type="match status" value="1"/>
</dbReference>
<dbReference type="CDD" id="cd18620">
    <property type="entry name" value="GH43_XylA-like"/>
    <property type="match status" value="1"/>
</dbReference>
<feature type="domain" description="CBM6" evidence="9">
    <location>
        <begin position="292"/>
        <end position="418"/>
    </location>
</feature>
<name>A0A315ZVI2_9FIRM</name>
<gene>
    <name evidence="10" type="ORF">SAMN05216529_10991</name>
</gene>
<dbReference type="InterPro" id="IPR008979">
    <property type="entry name" value="Galactose-bd-like_sf"/>
</dbReference>
<dbReference type="RefSeq" id="WP_109712483.1">
    <property type="nucleotide sequence ID" value="NZ_QGDS01000009.1"/>
</dbReference>
<evidence type="ECO:0000256" key="4">
    <source>
        <dbReference type="ARBA" id="ARBA00022801"/>
    </source>
</evidence>
<dbReference type="InterPro" id="IPR005084">
    <property type="entry name" value="CBM6"/>
</dbReference>
<evidence type="ECO:0000256" key="6">
    <source>
        <dbReference type="ARBA" id="ARBA00023295"/>
    </source>
</evidence>
<keyword evidence="3" id="KW-0732">Signal</keyword>
<dbReference type="OrthoDB" id="9801455at2"/>
<dbReference type="CDD" id="cd04084">
    <property type="entry name" value="CBM6_xylanase-like"/>
    <property type="match status" value="1"/>
</dbReference>
<dbReference type="PROSITE" id="PS51175">
    <property type="entry name" value="CBM6"/>
    <property type="match status" value="1"/>
</dbReference>
<evidence type="ECO:0000256" key="1">
    <source>
        <dbReference type="ARBA" id="ARBA00009865"/>
    </source>
</evidence>
<keyword evidence="6 8" id="KW-0326">Glycosidase</keyword>
<evidence type="ECO:0000256" key="8">
    <source>
        <dbReference type="RuleBase" id="RU361187"/>
    </source>
</evidence>
<dbReference type="Pfam" id="PF03422">
    <property type="entry name" value="CBM_6"/>
    <property type="match status" value="1"/>
</dbReference>
<protein>
    <submittedName>
        <fullName evidence="10">Carbohydrate binding module (Family 6)</fullName>
    </submittedName>
</protein>
<dbReference type="Pfam" id="PF04616">
    <property type="entry name" value="Glyco_hydro_43"/>
    <property type="match status" value="1"/>
</dbReference>
<feature type="site" description="Important for catalytic activity, responsible for pKa modulation of the active site Glu and correct orientation of both the proton donor and substrate" evidence="7">
    <location>
        <position position="125"/>
    </location>
</feature>